<evidence type="ECO:0000313" key="1">
    <source>
        <dbReference type="EMBL" id="MCM1981294.1"/>
    </source>
</evidence>
<name>A0ABD4SXI0_9CYAN</name>
<dbReference type="Proteomes" id="UP000031561">
    <property type="component" value="Unassembled WGS sequence"/>
</dbReference>
<reference evidence="1 2" key="1">
    <citation type="journal article" date="2015" name="Genome Announc.">
        <title>Draft Genome Sequence of Filamentous Marine Cyanobacterium Lyngbya confervoides Strain BDU141951.</title>
        <authorList>
            <person name="Chandrababunaidu M.M."/>
            <person name="Sen D."/>
            <person name="Tripathy S."/>
        </authorList>
    </citation>
    <scope>NUCLEOTIDE SEQUENCE [LARGE SCALE GENOMIC DNA]</scope>
    <source>
        <strain evidence="1 2">BDU141951</strain>
    </source>
</reference>
<keyword evidence="2" id="KW-1185">Reference proteome</keyword>
<accession>A0ABD4SXI0</accession>
<proteinExistence type="predicted"/>
<gene>
    <name evidence="1" type="ORF">QQ91_0000395</name>
</gene>
<dbReference type="RefSeq" id="WP_201277245.1">
    <property type="nucleotide sequence ID" value="NZ_JTHE03000004.1"/>
</dbReference>
<dbReference type="AlphaFoldDB" id="A0ABD4SXI0"/>
<comment type="caution">
    <text evidence="1">The sequence shown here is derived from an EMBL/GenBank/DDBJ whole genome shotgun (WGS) entry which is preliminary data.</text>
</comment>
<dbReference type="EMBL" id="JTHE03000004">
    <property type="protein sequence ID" value="MCM1981294.1"/>
    <property type="molecule type" value="Genomic_DNA"/>
</dbReference>
<evidence type="ECO:0008006" key="3">
    <source>
        <dbReference type="Google" id="ProtNLM"/>
    </source>
</evidence>
<evidence type="ECO:0000313" key="2">
    <source>
        <dbReference type="Proteomes" id="UP000031561"/>
    </source>
</evidence>
<sequence>MSATQGTDQESLQDAYGVFKAEVTHHAPHYAPKSVTTDGWEATHRAWLALFPGIRWILCFLHEVLKVKDRCRSNSTLSRQLQDKLWQVYQGATKREFAQRLRRLIEWAAGASLPVSIAKSIKRLKAKSKDFQVAYEFEGAYRTSNQVDRPMNYLDRVLYAMQYFHGNVESVEQSVRSIALLWNFHPYCRKTQVAKRGCISPFEEFNGFRYHDDWFRNFLIASSLNGRRPLDQKH</sequence>
<organism evidence="1 2">
    <name type="scientific">Lyngbya confervoides BDU141951</name>
    <dbReference type="NCBI Taxonomy" id="1574623"/>
    <lineage>
        <taxon>Bacteria</taxon>
        <taxon>Bacillati</taxon>
        <taxon>Cyanobacteriota</taxon>
        <taxon>Cyanophyceae</taxon>
        <taxon>Oscillatoriophycideae</taxon>
        <taxon>Oscillatoriales</taxon>
        <taxon>Microcoleaceae</taxon>
        <taxon>Lyngbya</taxon>
    </lineage>
</organism>
<protein>
    <recommendedName>
        <fullName evidence="3">Transposase</fullName>
    </recommendedName>
</protein>